<comment type="subcellular location">
    <subcellularLocation>
        <location evidence="1">Cytoplasm</location>
    </subcellularLocation>
</comment>
<dbReference type="PROSITE" id="PS50995">
    <property type="entry name" value="HTH_MARR_2"/>
    <property type="match status" value="1"/>
</dbReference>
<keyword evidence="5" id="KW-0804">Transcription</keyword>
<sequence length="151" mass="16696">MSAPDDDLMLERQLCFALSIASRTVVNAYRPVLDKLNLTHPQYLVMLILWEQDNRSLREISEILMMEPATISPMLKRLESLGYLTRNRVPGNERTLAVRLTETGTALRAEAVGVPGTMLERLGLTRDQVEALNDSMRGIIAAATRAGSTAG</sequence>
<dbReference type="SUPFAM" id="SSF46785">
    <property type="entry name" value="Winged helix' DNA-binding domain"/>
    <property type="match status" value="1"/>
</dbReference>
<evidence type="ECO:0000256" key="1">
    <source>
        <dbReference type="ARBA" id="ARBA00004496"/>
    </source>
</evidence>
<evidence type="ECO:0000256" key="2">
    <source>
        <dbReference type="ARBA" id="ARBA00022490"/>
    </source>
</evidence>
<dbReference type="AlphaFoldDB" id="A0A4R5TW48"/>
<evidence type="ECO:0000256" key="5">
    <source>
        <dbReference type="ARBA" id="ARBA00023163"/>
    </source>
</evidence>
<dbReference type="InterPro" id="IPR036388">
    <property type="entry name" value="WH-like_DNA-bd_sf"/>
</dbReference>
<evidence type="ECO:0000313" key="7">
    <source>
        <dbReference type="EMBL" id="TDK25356.1"/>
    </source>
</evidence>
<dbReference type="InterPro" id="IPR000835">
    <property type="entry name" value="HTH_MarR-typ"/>
</dbReference>
<dbReference type="PANTHER" id="PTHR33164">
    <property type="entry name" value="TRANSCRIPTIONAL REGULATOR, MARR FAMILY"/>
    <property type="match status" value="1"/>
</dbReference>
<dbReference type="GO" id="GO:0006950">
    <property type="term" value="P:response to stress"/>
    <property type="evidence" value="ECO:0007669"/>
    <property type="project" value="TreeGrafter"/>
</dbReference>
<evidence type="ECO:0000256" key="4">
    <source>
        <dbReference type="ARBA" id="ARBA00023125"/>
    </source>
</evidence>
<proteinExistence type="predicted"/>
<dbReference type="Proteomes" id="UP000295411">
    <property type="component" value="Unassembled WGS sequence"/>
</dbReference>
<evidence type="ECO:0000259" key="6">
    <source>
        <dbReference type="PROSITE" id="PS50995"/>
    </source>
</evidence>
<protein>
    <submittedName>
        <fullName evidence="7">MarR family transcriptional regulator</fullName>
    </submittedName>
</protein>
<dbReference type="Gene3D" id="1.10.10.10">
    <property type="entry name" value="Winged helix-like DNA-binding domain superfamily/Winged helix DNA-binding domain"/>
    <property type="match status" value="1"/>
</dbReference>
<evidence type="ECO:0000256" key="3">
    <source>
        <dbReference type="ARBA" id="ARBA00023015"/>
    </source>
</evidence>
<comment type="caution">
    <text evidence="7">The sequence shown here is derived from an EMBL/GenBank/DDBJ whole genome shotgun (WGS) entry which is preliminary data.</text>
</comment>
<dbReference type="GO" id="GO:0003700">
    <property type="term" value="F:DNA-binding transcription factor activity"/>
    <property type="evidence" value="ECO:0007669"/>
    <property type="project" value="InterPro"/>
</dbReference>
<dbReference type="RefSeq" id="WP_133403631.1">
    <property type="nucleotide sequence ID" value="NZ_SMTK01000003.1"/>
</dbReference>
<dbReference type="PANTHER" id="PTHR33164:SF5">
    <property type="entry name" value="ORGANIC HYDROPEROXIDE RESISTANCE TRANSCRIPTIONAL REGULATOR"/>
    <property type="match status" value="1"/>
</dbReference>
<dbReference type="InterPro" id="IPR036390">
    <property type="entry name" value="WH_DNA-bd_sf"/>
</dbReference>
<keyword evidence="4" id="KW-0238">DNA-binding</keyword>
<name>A0A4R5TW48_9MICC</name>
<dbReference type="GO" id="GO:0005737">
    <property type="term" value="C:cytoplasm"/>
    <property type="evidence" value="ECO:0007669"/>
    <property type="project" value="UniProtKB-SubCell"/>
</dbReference>
<reference evidence="7 8" key="1">
    <citation type="submission" date="2019-03" db="EMBL/GenBank/DDBJ databases">
        <title>Arthrobacter sp. nov., an bacterium isolated from biocrust in Mu Us Desert.</title>
        <authorList>
            <person name="Lixiong L."/>
        </authorList>
    </citation>
    <scope>NUCLEOTIDE SEQUENCE [LARGE SCALE GENOMIC DNA]</scope>
    <source>
        <strain evidence="7 8">SLN-3</strain>
    </source>
</reference>
<gene>
    <name evidence="7" type="ORF">E2F48_08770</name>
</gene>
<dbReference type="SMART" id="SM00347">
    <property type="entry name" value="HTH_MARR"/>
    <property type="match status" value="1"/>
</dbReference>
<dbReference type="Pfam" id="PF22381">
    <property type="entry name" value="Staph_reg_Sar_Rot"/>
    <property type="match status" value="1"/>
</dbReference>
<keyword evidence="8" id="KW-1185">Reference proteome</keyword>
<dbReference type="EMBL" id="SMTK01000003">
    <property type="protein sequence ID" value="TDK25356.1"/>
    <property type="molecule type" value="Genomic_DNA"/>
</dbReference>
<evidence type="ECO:0000313" key="8">
    <source>
        <dbReference type="Proteomes" id="UP000295411"/>
    </source>
</evidence>
<organism evidence="7 8">
    <name type="scientific">Arthrobacter crusticola</name>
    <dbReference type="NCBI Taxonomy" id="2547960"/>
    <lineage>
        <taxon>Bacteria</taxon>
        <taxon>Bacillati</taxon>
        <taxon>Actinomycetota</taxon>
        <taxon>Actinomycetes</taxon>
        <taxon>Micrococcales</taxon>
        <taxon>Micrococcaceae</taxon>
        <taxon>Arthrobacter</taxon>
    </lineage>
</organism>
<keyword evidence="3" id="KW-0805">Transcription regulation</keyword>
<feature type="domain" description="HTH marR-type" evidence="6">
    <location>
        <begin position="11"/>
        <end position="141"/>
    </location>
</feature>
<dbReference type="OrthoDB" id="9806864at2"/>
<keyword evidence="2" id="KW-0963">Cytoplasm</keyword>
<accession>A0A4R5TW48</accession>
<dbReference type="InterPro" id="IPR039422">
    <property type="entry name" value="MarR/SlyA-like"/>
</dbReference>
<dbReference type="InterPro" id="IPR055166">
    <property type="entry name" value="Transc_reg_Sar_Rot_HTH"/>
</dbReference>